<organism evidence="1 2">
    <name type="scientific">Favolaschia claudopus</name>
    <dbReference type="NCBI Taxonomy" id="2862362"/>
    <lineage>
        <taxon>Eukaryota</taxon>
        <taxon>Fungi</taxon>
        <taxon>Dikarya</taxon>
        <taxon>Basidiomycota</taxon>
        <taxon>Agaricomycotina</taxon>
        <taxon>Agaricomycetes</taxon>
        <taxon>Agaricomycetidae</taxon>
        <taxon>Agaricales</taxon>
        <taxon>Marasmiineae</taxon>
        <taxon>Mycenaceae</taxon>
        <taxon>Favolaschia</taxon>
    </lineage>
</organism>
<dbReference type="AlphaFoldDB" id="A0AAW0BAQ2"/>
<keyword evidence="2" id="KW-1185">Reference proteome</keyword>
<proteinExistence type="predicted"/>
<name>A0AAW0BAQ2_9AGAR</name>
<sequence length="164" mass="17155">VTLLDFQPNDLPHNDVSLKPAGVGSDAATTYIEEIYQTAVAYGDPQGTNIFTAPTTIRTLHATLVADATLYRYSMLPTPAPDGVQAFGVIENCTLDGKGAGTCVALAWEDGEATTTTTFSGPVAPFYTLRVDGGSSTRNGGIGISVPVLCLVLWLGFNSLAEIL</sequence>
<feature type="non-terminal residue" evidence="1">
    <location>
        <position position="1"/>
    </location>
</feature>
<evidence type="ECO:0000313" key="1">
    <source>
        <dbReference type="EMBL" id="KAK7023197.1"/>
    </source>
</evidence>
<evidence type="ECO:0000313" key="2">
    <source>
        <dbReference type="Proteomes" id="UP001362999"/>
    </source>
</evidence>
<comment type="caution">
    <text evidence="1">The sequence shown here is derived from an EMBL/GenBank/DDBJ whole genome shotgun (WGS) entry which is preliminary data.</text>
</comment>
<gene>
    <name evidence="1" type="ORF">R3P38DRAFT_2532099</name>
</gene>
<protein>
    <submittedName>
        <fullName evidence="1">Uncharacterized protein</fullName>
    </submittedName>
</protein>
<accession>A0AAW0BAQ2</accession>
<dbReference type="Proteomes" id="UP001362999">
    <property type="component" value="Unassembled WGS sequence"/>
</dbReference>
<dbReference type="EMBL" id="JAWWNJ010000036">
    <property type="protein sequence ID" value="KAK7023197.1"/>
    <property type="molecule type" value="Genomic_DNA"/>
</dbReference>
<reference evidence="1 2" key="1">
    <citation type="journal article" date="2024" name="J Genomics">
        <title>Draft genome sequencing and assembly of Favolaschia claudopus CIRM-BRFM 2984 isolated from oak limbs.</title>
        <authorList>
            <person name="Navarro D."/>
            <person name="Drula E."/>
            <person name="Chaduli D."/>
            <person name="Cazenave R."/>
            <person name="Ahrendt S."/>
            <person name="Wang J."/>
            <person name="Lipzen A."/>
            <person name="Daum C."/>
            <person name="Barry K."/>
            <person name="Grigoriev I.V."/>
            <person name="Favel A."/>
            <person name="Rosso M.N."/>
            <person name="Martin F."/>
        </authorList>
    </citation>
    <scope>NUCLEOTIDE SEQUENCE [LARGE SCALE GENOMIC DNA]</scope>
    <source>
        <strain evidence="1 2">CIRM-BRFM 2984</strain>
    </source>
</reference>